<dbReference type="AlphaFoldDB" id="A0A3L6G5T0"/>
<reference evidence="1" key="1">
    <citation type="journal article" date="2018" name="Nat. Genet.">
        <title>Extensive intraspecific gene order and gene structural variations between Mo17 and other maize genomes.</title>
        <authorList>
            <person name="Sun S."/>
            <person name="Zhou Y."/>
            <person name="Chen J."/>
            <person name="Shi J."/>
            <person name="Zhao H."/>
            <person name="Zhao H."/>
            <person name="Song W."/>
            <person name="Zhang M."/>
            <person name="Cui Y."/>
            <person name="Dong X."/>
            <person name="Liu H."/>
            <person name="Ma X."/>
            <person name="Jiao Y."/>
            <person name="Wang B."/>
            <person name="Wei X."/>
            <person name="Stein J.C."/>
            <person name="Glaubitz J.C."/>
            <person name="Lu F."/>
            <person name="Yu G."/>
            <person name="Liang C."/>
            <person name="Fengler K."/>
            <person name="Li B."/>
            <person name="Rafalski A."/>
            <person name="Schnable P.S."/>
            <person name="Ware D.H."/>
            <person name="Buckler E.S."/>
            <person name="Lai J."/>
        </authorList>
    </citation>
    <scope>NUCLEOTIDE SEQUENCE [LARGE SCALE GENOMIC DNA]</scope>
    <source>
        <tissue evidence="1">Seedling</tissue>
    </source>
</reference>
<gene>
    <name evidence="1" type="ORF">Zm00014a_022381</name>
</gene>
<protein>
    <submittedName>
        <fullName evidence="1">Uncharacterized protein</fullName>
    </submittedName>
</protein>
<dbReference type="Proteomes" id="UP000251960">
    <property type="component" value="Chromosome 2"/>
</dbReference>
<comment type="caution">
    <text evidence="1">The sequence shown here is derived from an EMBL/GenBank/DDBJ whole genome shotgun (WGS) entry which is preliminary data.</text>
</comment>
<accession>A0A3L6G5T0</accession>
<organism evidence="1">
    <name type="scientific">Zea mays</name>
    <name type="common">Maize</name>
    <dbReference type="NCBI Taxonomy" id="4577"/>
    <lineage>
        <taxon>Eukaryota</taxon>
        <taxon>Viridiplantae</taxon>
        <taxon>Streptophyta</taxon>
        <taxon>Embryophyta</taxon>
        <taxon>Tracheophyta</taxon>
        <taxon>Spermatophyta</taxon>
        <taxon>Magnoliopsida</taxon>
        <taxon>Liliopsida</taxon>
        <taxon>Poales</taxon>
        <taxon>Poaceae</taxon>
        <taxon>PACMAD clade</taxon>
        <taxon>Panicoideae</taxon>
        <taxon>Andropogonodae</taxon>
        <taxon>Andropogoneae</taxon>
        <taxon>Tripsacinae</taxon>
        <taxon>Zea</taxon>
    </lineage>
</organism>
<sequence>MFSVCCSTLLWCCSIVRILEFGICDVEI</sequence>
<proteinExistence type="predicted"/>
<name>A0A3L6G5T0_MAIZE</name>
<dbReference type="EMBL" id="NCVQ01000003">
    <property type="protein sequence ID" value="PWZ40840.1"/>
    <property type="molecule type" value="Genomic_DNA"/>
</dbReference>
<evidence type="ECO:0000313" key="1">
    <source>
        <dbReference type="EMBL" id="PWZ40840.1"/>
    </source>
</evidence>